<feature type="transmembrane region" description="Helical" evidence="1">
    <location>
        <begin position="272"/>
        <end position="290"/>
    </location>
</feature>
<dbReference type="OrthoDB" id="5056808at2"/>
<feature type="transmembrane region" description="Helical" evidence="1">
    <location>
        <begin position="139"/>
        <end position="168"/>
    </location>
</feature>
<accession>A0A563DI99</accession>
<feature type="transmembrane region" description="Helical" evidence="1">
    <location>
        <begin position="239"/>
        <end position="260"/>
    </location>
</feature>
<keyword evidence="1" id="KW-0812">Transmembrane</keyword>
<gene>
    <name evidence="2" type="ORF">ETU09_02205</name>
</gene>
<keyword evidence="3" id="KW-1185">Reference proteome</keyword>
<organism evidence="2 3">
    <name type="scientific">Apibacter muscae</name>
    <dbReference type="NCBI Taxonomy" id="2509004"/>
    <lineage>
        <taxon>Bacteria</taxon>
        <taxon>Pseudomonadati</taxon>
        <taxon>Bacteroidota</taxon>
        <taxon>Flavobacteriia</taxon>
        <taxon>Flavobacteriales</taxon>
        <taxon>Weeksellaceae</taxon>
        <taxon>Apibacter</taxon>
    </lineage>
</organism>
<dbReference type="EMBL" id="SELH01000013">
    <property type="protein sequence ID" value="TWP29812.1"/>
    <property type="molecule type" value="Genomic_DNA"/>
</dbReference>
<feature type="transmembrane region" description="Helical" evidence="1">
    <location>
        <begin position="325"/>
        <end position="343"/>
    </location>
</feature>
<evidence type="ECO:0000313" key="3">
    <source>
        <dbReference type="Proteomes" id="UP000319499"/>
    </source>
</evidence>
<dbReference type="Proteomes" id="UP000319499">
    <property type="component" value="Unassembled WGS sequence"/>
</dbReference>
<feature type="transmembrane region" description="Helical" evidence="1">
    <location>
        <begin position="296"/>
        <end position="313"/>
    </location>
</feature>
<proteinExistence type="predicted"/>
<dbReference type="RefSeq" id="WP_146261502.1">
    <property type="nucleotide sequence ID" value="NZ_SELG01000029.1"/>
</dbReference>
<keyword evidence="1" id="KW-1133">Transmembrane helix</keyword>
<name>A0A563DI99_9FLAO</name>
<feature type="transmembrane region" description="Helical" evidence="1">
    <location>
        <begin position="33"/>
        <end position="51"/>
    </location>
</feature>
<feature type="transmembrane region" description="Helical" evidence="1">
    <location>
        <begin position="81"/>
        <end position="99"/>
    </location>
</feature>
<feature type="transmembrane region" description="Helical" evidence="1">
    <location>
        <begin position="180"/>
        <end position="203"/>
    </location>
</feature>
<sequence length="497" mass="58139">MSPLYVTNEWADPNVYFNVAKGMVNGKVLYTEIFDHKGPFIFFIYAIGYLISNNTFLGMFFIEIISWFFLAISLYKISKIYFSRNSSSILTMLFFIPFVKIIKAGGSAEEFILCLEGVSLYLFLQYFNKNSCLHKPKYMFIHGMIVSIVLLTKINLIIFWFFPLLFIYINIFLHKKFKNLINNILLFLIGSLIIALPIIGYLYCNNALEEAYNIYIKLNSAYAKIGSLKKTTILLTLRILYLFIEPLSLFIFATIGIFIFPLKHIKNPLGKYSILLTGISLYIIIFMGKFQYYYPIPYLIFSFLGLLQIANYLKEKNTNTNVYLSIKDMYLITLIIVFANISVSKMSNTRVEEWFFPKDTYASTTVMTNKLRVEIMKEKNPTLLNLGFGLANNLFTTCNIVPNVKYFITPNLSYSFYPQLRQEQFKYIKNKKTDFIIIQEYITGSDYYKKQNPVDRPSYLKELPILNENYKLILADTLTNYIDENSDEIYYLYKKNP</sequence>
<reference evidence="2 3" key="1">
    <citation type="submission" date="2019-02" db="EMBL/GenBank/DDBJ databases">
        <title>Apibacter muscae sp. nov.: a novel member of the house fly microbiota.</title>
        <authorList>
            <person name="Park R."/>
        </authorList>
    </citation>
    <scope>NUCLEOTIDE SEQUENCE [LARGE SCALE GENOMIC DNA]</scope>
    <source>
        <strain evidence="2 3">AL1</strain>
    </source>
</reference>
<dbReference type="AlphaFoldDB" id="A0A563DI99"/>
<evidence type="ECO:0000313" key="2">
    <source>
        <dbReference type="EMBL" id="TWP29812.1"/>
    </source>
</evidence>
<comment type="caution">
    <text evidence="2">The sequence shown here is derived from an EMBL/GenBank/DDBJ whole genome shotgun (WGS) entry which is preliminary data.</text>
</comment>
<evidence type="ECO:0000256" key="1">
    <source>
        <dbReference type="SAM" id="Phobius"/>
    </source>
</evidence>
<keyword evidence="1" id="KW-0472">Membrane</keyword>
<protein>
    <submittedName>
        <fullName evidence="2">Uncharacterized protein</fullName>
    </submittedName>
</protein>